<name>A0A319DQ58_9EURO</name>
<proteinExistence type="predicted"/>
<organism evidence="1 2">
    <name type="scientific">Aspergillus ellipticus CBS 707.79</name>
    <dbReference type="NCBI Taxonomy" id="1448320"/>
    <lineage>
        <taxon>Eukaryota</taxon>
        <taxon>Fungi</taxon>
        <taxon>Dikarya</taxon>
        <taxon>Ascomycota</taxon>
        <taxon>Pezizomycotina</taxon>
        <taxon>Eurotiomycetes</taxon>
        <taxon>Eurotiomycetidae</taxon>
        <taxon>Eurotiales</taxon>
        <taxon>Aspergillaceae</taxon>
        <taxon>Aspergillus</taxon>
        <taxon>Aspergillus subgen. Circumdati</taxon>
    </lineage>
</organism>
<sequence>MVHSKLPGIQLDEMNFWSLDRAERNLIRQAFLAAYQELCPCVYQPAFHSLENLLWNKEEYKVYIIDFKELMSQALRS</sequence>
<dbReference type="AlphaFoldDB" id="A0A319DQ58"/>
<dbReference type="VEuPathDB" id="FungiDB:BO71DRAFT_256031"/>
<dbReference type="OrthoDB" id="5401170at2759"/>
<gene>
    <name evidence="1" type="ORF">BO71DRAFT_256031</name>
</gene>
<keyword evidence="2" id="KW-1185">Reference proteome</keyword>
<reference evidence="1 2" key="1">
    <citation type="submission" date="2018-02" db="EMBL/GenBank/DDBJ databases">
        <title>The genomes of Aspergillus section Nigri reveals drivers in fungal speciation.</title>
        <authorList>
            <consortium name="DOE Joint Genome Institute"/>
            <person name="Vesth T.C."/>
            <person name="Nybo J."/>
            <person name="Theobald S."/>
            <person name="Brandl J."/>
            <person name="Frisvad J.C."/>
            <person name="Nielsen K.F."/>
            <person name="Lyhne E.K."/>
            <person name="Kogle M.E."/>
            <person name="Kuo A."/>
            <person name="Riley R."/>
            <person name="Clum A."/>
            <person name="Nolan M."/>
            <person name="Lipzen A."/>
            <person name="Salamov A."/>
            <person name="Henrissat B."/>
            <person name="Wiebenga A."/>
            <person name="De vries R.P."/>
            <person name="Grigoriev I.V."/>
            <person name="Mortensen U.H."/>
            <person name="Andersen M.R."/>
            <person name="Baker S.E."/>
        </authorList>
    </citation>
    <scope>NUCLEOTIDE SEQUENCE [LARGE SCALE GENOMIC DNA]</scope>
    <source>
        <strain evidence="1 2">CBS 707.79</strain>
    </source>
</reference>
<evidence type="ECO:0000313" key="2">
    <source>
        <dbReference type="Proteomes" id="UP000247810"/>
    </source>
</evidence>
<accession>A0A319DQ58</accession>
<dbReference type="EMBL" id="KZ825893">
    <property type="protein sequence ID" value="PYH93443.1"/>
    <property type="molecule type" value="Genomic_DNA"/>
</dbReference>
<evidence type="ECO:0000313" key="1">
    <source>
        <dbReference type="EMBL" id="PYH93443.1"/>
    </source>
</evidence>
<dbReference type="Proteomes" id="UP000247810">
    <property type="component" value="Unassembled WGS sequence"/>
</dbReference>
<protein>
    <submittedName>
        <fullName evidence="1">Uncharacterized protein</fullName>
    </submittedName>
</protein>